<dbReference type="AlphaFoldDB" id="A0A8I6RM45"/>
<dbReference type="KEGG" id="clec:106664737"/>
<comment type="cofactor">
    <cofactor evidence="1">
        <name>Ca(2+)</name>
        <dbReference type="ChEBI" id="CHEBI:29108"/>
    </cofactor>
</comment>
<evidence type="ECO:0000259" key="8">
    <source>
        <dbReference type="Pfam" id="PF00884"/>
    </source>
</evidence>
<dbReference type="InterPro" id="IPR024607">
    <property type="entry name" value="Sulfatase_CS"/>
</dbReference>
<evidence type="ECO:0000256" key="4">
    <source>
        <dbReference type="ARBA" id="ARBA00022801"/>
    </source>
</evidence>
<dbReference type="GO" id="GO:0008449">
    <property type="term" value="F:N-acetylglucosamine-6-sulfatase activity"/>
    <property type="evidence" value="ECO:0007669"/>
    <property type="project" value="InterPro"/>
</dbReference>
<dbReference type="PANTHER" id="PTHR43108">
    <property type="entry name" value="N-ACETYLGLUCOSAMINE-6-SULFATASE FAMILY MEMBER"/>
    <property type="match status" value="1"/>
</dbReference>
<dbReference type="SUPFAM" id="SSF53649">
    <property type="entry name" value="Alkaline phosphatase-like"/>
    <property type="match status" value="1"/>
</dbReference>
<sequence>MILLSTFAILTLLCSVQAAPNFVLILTDDQDVTLGGLKPMKNTLELLSKNGATYKNAFTTTPICCPSRASLLTGLYQHNHQVKNNTLDGNCSSKEWQTHFEGNTFATYLKEIGYNTFYGGKYLNQYGHVKAGGPEHIPKGWDTWIGLVGNSKYYNYRLSINGKTKFMNNEYLTNVLEKYALNFLSNVNHSSPFLMMVAPPAPHAPFTPEPKYNGSFLNEKIPREPHFNYGHNQDKHWFMRMKPAPLPSDIIRDCDHKFSERWETLLSVDDLVKSIVDKLSDIGQLNNTYIFYTSDNGFHLGQFSMPWDKRQFYEFDIRIPFIVRGPGIDKNITVTKPTLLIDVAPTILNLAGLNGASMDGIPFLPIIKDSKQPSLNDDRSFLIEYQGERSLAQNVECPNLDVGVSECFKEVQCKCQDAANNTYNCIRSFGQNSDTVYCQFFDNENFEEAYDLLKDPYQLKNAVASIPEHEKLQLKYKLNYLKYCRHSQCNDMNFGMNPVTIINK</sequence>
<dbReference type="GeneID" id="106664737"/>
<evidence type="ECO:0000256" key="7">
    <source>
        <dbReference type="SAM" id="SignalP"/>
    </source>
</evidence>
<evidence type="ECO:0000256" key="3">
    <source>
        <dbReference type="ARBA" id="ARBA00022729"/>
    </source>
</evidence>
<dbReference type="GO" id="GO:0005539">
    <property type="term" value="F:glycosaminoglycan binding"/>
    <property type="evidence" value="ECO:0007669"/>
    <property type="project" value="TreeGrafter"/>
</dbReference>
<evidence type="ECO:0000313" key="9">
    <source>
        <dbReference type="EnsemblMetazoa" id="XP_014246201.1"/>
    </source>
</evidence>
<feature type="domain" description="Sulfatase N-terminal" evidence="8">
    <location>
        <begin position="20"/>
        <end position="352"/>
    </location>
</feature>
<dbReference type="OMA" id="WCHGEHE"/>
<comment type="PTM">
    <text evidence="6">The conversion to 3-oxoalanine (also known as C-formylglycine, FGly), of a serine or cysteine residue in prokaryotes and of a cysteine residue in eukaryotes, is critical for catalytic activity.</text>
</comment>
<reference evidence="9" key="1">
    <citation type="submission" date="2022-01" db="UniProtKB">
        <authorList>
            <consortium name="EnsemblMetazoa"/>
        </authorList>
    </citation>
    <scope>IDENTIFICATION</scope>
</reference>
<dbReference type="PANTHER" id="PTHR43108:SF8">
    <property type="entry name" value="SD21168P"/>
    <property type="match status" value="1"/>
</dbReference>
<dbReference type="CDD" id="cd16147">
    <property type="entry name" value="G6S"/>
    <property type="match status" value="1"/>
</dbReference>
<keyword evidence="10" id="KW-1185">Reference proteome</keyword>
<name>A0A8I6RM45_CIMLE</name>
<evidence type="ECO:0000256" key="1">
    <source>
        <dbReference type="ARBA" id="ARBA00001913"/>
    </source>
</evidence>
<feature type="chain" id="PRO_5035182185" description="Sulfatase N-terminal domain-containing protein" evidence="7">
    <location>
        <begin position="19"/>
        <end position="504"/>
    </location>
</feature>
<dbReference type="InterPro" id="IPR017850">
    <property type="entry name" value="Alkaline_phosphatase_core_sf"/>
</dbReference>
<dbReference type="Proteomes" id="UP000494040">
    <property type="component" value="Unassembled WGS sequence"/>
</dbReference>
<dbReference type="EnsemblMetazoa" id="XM_014390715.2">
    <property type="protein sequence ID" value="XP_014246201.1"/>
    <property type="gene ID" value="LOC106664737"/>
</dbReference>
<comment type="similarity">
    <text evidence="2">Belongs to the sulfatase family.</text>
</comment>
<protein>
    <recommendedName>
        <fullName evidence="8">Sulfatase N-terminal domain-containing protein</fullName>
    </recommendedName>
</protein>
<accession>A0A8I6RM45</accession>
<organism evidence="9 10">
    <name type="scientific">Cimex lectularius</name>
    <name type="common">Bed bug</name>
    <name type="synonym">Acanthia lectularia</name>
    <dbReference type="NCBI Taxonomy" id="79782"/>
    <lineage>
        <taxon>Eukaryota</taxon>
        <taxon>Metazoa</taxon>
        <taxon>Ecdysozoa</taxon>
        <taxon>Arthropoda</taxon>
        <taxon>Hexapoda</taxon>
        <taxon>Insecta</taxon>
        <taxon>Pterygota</taxon>
        <taxon>Neoptera</taxon>
        <taxon>Paraneoptera</taxon>
        <taxon>Hemiptera</taxon>
        <taxon>Heteroptera</taxon>
        <taxon>Panheteroptera</taxon>
        <taxon>Cimicomorpha</taxon>
        <taxon>Cimicidae</taxon>
        <taxon>Cimex</taxon>
    </lineage>
</organism>
<keyword evidence="5" id="KW-0325">Glycoprotein</keyword>
<evidence type="ECO:0000256" key="6">
    <source>
        <dbReference type="PIRSR" id="PIRSR036666-50"/>
    </source>
</evidence>
<keyword evidence="3 7" id="KW-0732">Signal</keyword>
<dbReference type="GO" id="GO:0030203">
    <property type="term" value="P:glycosaminoglycan metabolic process"/>
    <property type="evidence" value="ECO:0007669"/>
    <property type="project" value="InterPro"/>
</dbReference>
<evidence type="ECO:0000256" key="5">
    <source>
        <dbReference type="ARBA" id="ARBA00023180"/>
    </source>
</evidence>
<dbReference type="InterPro" id="IPR000917">
    <property type="entry name" value="Sulfatase_N"/>
</dbReference>
<evidence type="ECO:0000256" key="2">
    <source>
        <dbReference type="ARBA" id="ARBA00008779"/>
    </source>
</evidence>
<dbReference type="Gene3D" id="3.40.720.10">
    <property type="entry name" value="Alkaline Phosphatase, subunit A"/>
    <property type="match status" value="1"/>
</dbReference>
<dbReference type="Pfam" id="PF00884">
    <property type="entry name" value="Sulfatase"/>
    <property type="match status" value="1"/>
</dbReference>
<feature type="modified residue" description="3-oxoalanine (Cys)" evidence="6">
    <location>
        <position position="64"/>
    </location>
</feature>
<evidence type="ECO:0000313" key="10">
    <source>
        <dbReference type="Proteomes" id="UP000494040"/>
    </source>
</evidence>
<dbReference type="PIRSF" id="PIRSF036666">
    <property type="entry name" value="G6S"/>
    <property type="match status" value="1"/>
</dbReference>
<dbReference type="OrthoDB" id="96314at2759"/>
<dbReference type="RefSeq" id="XP_014246201.1">
    <property type="nucleotide sequence ID" value="XM_014390715.2"/>
</dbReference>
<dbReference type="PROSITE" id="PS00523">
    <property type="entry name" value="SULFATASE_1"/>
    <property type="match status" value="1"/>
</dbReference>
<feature type="signal peptide" evidence="7">
    <location>
        <begin position="1"/>
        <end position="18"/>
    </location>
</feature>
<dbReference type="InterPro" id="IPR012251">
    <property type="entry name" value="GlcNAc_6-SO4ase"/>
</dbReference>
<keyword evidence="4" id="KW-0378">Hydrolase</keyword>
<proteinExistence type="inferred from homology"/>